<evidence type="ECO:0000313" key="5">
    <source>
        <dbReference type="Proteomes" id="UP000177141"/>
    </source>
</evidence>
<dbReference type="Pfam" id="PF00571">
    <property type="entry name" value="CBS"/>
    <property type="match status" value="3"/>
</dbReference>
<evidence type="ECO:0000256" key="2">
    <source>
        <dbReference type="PROSITE-ProRule" id="PRU00703"/>
    </source>
</evidence>
<dbReference type="SUPFAM" id="SSF54631">
    <property type="entry name" value="CBS-domain pair"/>
    <property type="match status" value="2"/>
</dbReference>
<dbReference type="PROSITE" id="PS51371">
    <property type="entry name" value="CBS"/>
    <property type="match status" value="3"/>
</dbReference>
<name>A0A1F7IYU0_9BACT</name>
<dbReference type="PANTHER" id="PTHR43080:SF2">
    <property type="entry name" value="CBS DOMAIN-CONTAINING PROTEIN"/>
    <property type="match status" value="1"/>
</dbReference>
<dbReference type="Gene3D" id="3.10.580.10">
    <property type="entry name" value="CBS-domain"/>
    <property type="match status" value="2"/>
</dbReference>
<dbReference type="PANTHER" id="PTHR43080">
    <property type="entry name" value="CBS DOMAIN-CONTAINING PROTEIN CBSX3, MITOCHONDRIAL"/>
    <property type="match status" value="1"/>
</dbReference>
<dbReference type="STRING" id="1802061.A3A93_03665"/>
<sequence length="357" mass="40678">MVKKENVKTTNIIKGSPQDTLNTTLSHLTSSHDAAFVFSEKGAFLGVVNPYYSLIHSSFPGTTKIEHCLFHPPRIIINDSLERVSKMMIESKIHYLPVFDGENKFIGIMTARRVLNLLKDLTVSRLSLGDVLLNKKRPLVTLYEHDTIAQALHLFKENKISKLVIIDKNMKLQGVLTYYDLIPYLMAPGVRNNRSMRAGEKEQFNKMKVKNYAKPTVIALHENAKVSEAIELILTRSIGSVIVVDHESHPIGIVTTRDIMQLIQKGKVPKKIEVSTKHNESRYKKLETDLETFVRSHIAKDKKVRSARVRFDIEKNGGLFKISVFLEPEQGEVRVFEREGKDPVKLVKEIKQAIRNQ</sequence>
<dbReference type="CDD" id="cd02205">
    <property type="entry name" value="CBS_pair_SF"/>
    <property type="match status" value="2"/>
</dbReference>
<dbReference type="AlphaFoldDB" id="A0A1F7IYU0"/>
<reference evidence="4 5" key="1">
    <citation type="journal article" date="2016" name="Nat. Commun.">
        <title>Thousands of microbial genomes shed light on interconnected biogeochemical processes in an aquifer system.</title>
        <authorList>
            <person name="Anantharaman K."/>
            <person name="Brown C.T."/>
            <person name="Hug L.A."/>
            <person name="Sharon I."/>
            <person name="Castelle C.J."/>
            <person name="Probst A.J."/>
            <person name="Thomas B.C."/>
            <person name="Singh A."/>
            <person name="Wilkins M.J."/>
            <person name="Karaoz U."/>
            <person name="Brodie E.L."/>
            <person name="Williams K.H."/>
            <person name="Hubbard S.S."/>
            <person name="Banfield J.F."/>
        </authorList>
    </citation>
    <scope>NUCLEOTIDE SEQUENCE [LARGE SCALE GENOMIC DNA]</scope>
</reference>
<accession>A0A1F7IYU0</accession>
<evidence type="ECO:0000259" key="3">
    <source>
        <dbReference type="PROSITE" id="PS51371"/>
    </source>
</evidence>
<keyword evidence="1 2" id="KW-0129">CBS domain</keyword>
<evidence type="ECO:0000256" key="1">
    <source>
        <dbReference type="ARBA" id="ARBA00023122"/>
    </source>
</evidence>
<feature type="domain" description="CBS" evidence="3">
    <location>
        <begin position="65"/>
        <end position="124"/>
    </location>
</feature>
<protein>
    <recommendedName>
        <fullName evidence="3">CBS domain-containing protein</fullName>
    </recommendedName>
</protein>
<dbReference type="Proteomes" id="UP000177141">
    <property type="component" value="Unassembled WGS sequence"/>
</dbReference>
<feature type="domain" description="CBS" evidence="3">
    <location>
        <begin position="213"/>
        <end position="270"/>
    </location>
</feature>
<proteinExistence type="predicted"/>
<evidence type="ECO:0000313" key="4">
    <source>
        <dbReference type="EMBL" id="OGK48533.1"/>
    </source>
</evidence>
<dbReference type="SMART" id="SM00116">
    <property type="entry name" value="CBS"/>
    <property type="match status" value="3"/>
</dbReference>
<gene>
    <name evidence="4" type="ORF">A3A93_03665</name>
</gene>
<organism evidence="4 5">
    <name type="scientific">Candidatus Roizmanbacteria bacterium RIFCSPLOWO2_01_FULL_38_12</name>
    <dbReference type="NCBI Taxonomy" id="1802061"/>
    <lineage>
        <taxon>Bacteria</taxon>
        <taxon>Candidatus Roizmaniibacteriota</taxon>
    </lineage>
</organism>
<dbReference type="InterPro" id="IPR046342">
    <property type="entry name" value="CBS_dom_sf"/>
</dbReference>
<dbReference type="InterPro" id="IPR000644">
    <property type="entry name" value="CBS_dom"/>
</dbReference>
<dbReference type="EMBL" id="MGAL01000014">
    <property type="protein sequence ID" value="OGK48533.1"/>
    <property type="molecule type" value="Genomic_DNA"/>
</dbReference>
<dbReference type="InterPro" id="IPR051257">
    <property type="entry name" value="Diverse_CBS-Domain"/>
</dbReference>
<feature type="domain" description="CBS" evidence="3">
    <location>
        <begin position="133"/>
        <end position="195"/>
    </location>
</feature>
<comment type="caution">
    <text evidence="4">The sequence shown here is derived from an EMBL/GenBank/DDBJ whole genome shotgun (WGS) entry which is preliminary data.</text>
</comment>